<feature type="region of interest" description="Disordered" evidence="1">
    <location>
        <begin position="1"/>
        <end position="96"/>
    </location>
</feature>
<feature type="compositionally biased region" description="Polar residues" evidence="1">
    <location>
        <begin position="59"/>
        <end position="76"/>
    </location>
</feature>
<feature type="compositionally biased region" description="Gly residues" evidence="1">
    <location>
        <begin position="20"/>
        <end position="31"/>
    </location>
</feature>
<feature type="compositionally biased region" description="Low complexity" evidence="1">
    <location>
        <begin position="371"/>
        <end position="382"/>
    </location>
</feature>
<dbReference type="InterPro" id="IPR045117">
    <property type="entry name" value="ATXN2-like"/>
</dbReference>
<accession>A0A0C3LZF7</accession>
<dbReference type="GO" id="GO:0010494">
    <property type="term" value="C:cytoplasmic stress granule"/>
    <property type="evidence" value="ECO:0007669"/>
    <property type="project" value="TreeGrafter"/>
</dbReference>
<protein>
    <recommendedName>
        <fullName evidence="2">LsmAD domain-containing protein</fullName>
    </recommendedName>
</protein>
<evidence type="ECO:0000313" key="4">
    <source>
        <dbReference type="Proteomes" id="UP000054248"/>
    </source>
</evidence>
<dbReference type="AlphaFoldDB" id="A0A0C3LZF7"/>
<dbReference type="SMART" id="SM01272">
    <property type="entry name" value="LsmAD"/>
    <property type="match status" value="1"/>
</dbReference>
<reference evidence="3 4" key="1">
    <citation type="submission" date="2014-04" db="EMBL/GenBank/DDBJ databases">
        <authorList>
            <consortium name="DOE Joint Genome Institute"/>
            <person name="Kuo A."/>
            <person name="Girlanda M."/>
            <person name="Perotto S."/>
            <person name="Kohler A."/>
            <person name="Nagy L.G."/>
            <person name="Floudas D."/>
            <person name="Copeland A."/>
            <person name="Barry K.W."/>
            <person name="Cichocki N."/>
            <person name="Veneault-Fourrey C."/>
            <person name="LaButti K."/>
            <person name="Lindquist E.A."/>
            <person name="Lipzen A."/>
            <person name="Lundell T."/>
            <person name="Morin E."/>
            <person name="Murat C."/>
            <person name="Sun H."/>
            <person name="Tunlid A."/>
            <person name="Henrissat B."/>
            <person name="Grigoriev I.V."/>
            <person name="Hibbett D.S."/>
            <person name="Martin F."/>
            <person name="Nordberg H.P."/>
            <person name="Cantor M.N."/>
            <person name="Hua S.X."/>
        </authorList>
    </citation>
    <scope>NUCLEOTIDE SEQUENCE [LARGE SCALE GENOMIC DNA]</scope>
    <source>
        <strain evidence="3 4">MUT 4182</strain>
    </source>
</reference>
<organism evidence="3 4">
    <name type="scientific">Tulasnella calospora MUT 4182</name>
    <dbReference type="NCBI Taxonomy" id="1051891"/>
    <lineage>
        <taxon>Eukaryota</taxon>
        <taxon>Fungi</taxon>
        <taxon>Dikarya</taxon>
        <taxon>Basidiomycota</taxon>
        <taxon>Agaricomycotina</taxon>
        <taxon>Agaricomycetes</taxon>
        <taxon>Cantharellales</taxon>
        <taxon>Tulasnellaceae</taxon>
        <taxon>Tulasnella</taxon>
    </lineage>
</organism>
<reference evidence="4" key="2">
    <citation type="submission" date="2015-01" db="EMBL/GenBank/DDBJ databases">
        <title>Evolutionary Origins and Diversification of the Mycorrhizal Mutualists.</title>
        <authorList>
            <consortium name="DOE Joint Genome Institute"/>
            <consortium name="Mycorrhizal Genomics Consortium"/>
            <person name="Kohler A."/>
            <person name="Kuo A."/>
            <person name="Nagy L.G."/>
            <person name="Floudas D."/>
            <person name="Copeland A."/>
            <person name="Barry K.W."/>
            <person name="Cichocki N."/>
            <person name="Veneault-Fourrey C."/>
            <person name="LaButti K."/>
            <person name="Lindquist E.A."/>
            <person name="Lipzen A."/>
            <person name="Lundell T."/>
            <person name="Morin E."/>
            <person name="Murat C."/>
            <person name="Riley R."/>
            <person name="Ohm R."/>
            <person name="Sun H."/>
            <person name="Tunlid A."/>
            <person name="Henrissat B."/>
            <person name="Grigoriev I.V."/>
            <person name="Hibbett D.S."/>
            <person name="Martin F."/>
        </authorList>
    </citation>
    <scope>NUCLEOTIDE SEQUENCE [LARGE SCALE GENOMIC DNA]</scope>
    <source>
        <strain evidence="4">MUT 4182</strain>
    </source>
</reference>
<feature type="compositionally biased region" description="Polar residues" evidence="1">
    <location>
        <begin position="35"/>
        <end position="47"/>
    </location>
</feature>
<feature type="compositionally biased region" description="Low complexity" evidence="1">
    <location>
        <begin position="521"/>
        <end position="555"/>
    </location>
</feature>
<feature type="compositionally biased region" description="Pro residues" evidence="1">
    <location>
        <begin position="48"/>
        <end position="58"/>
    </location>
</feature>
<feature type="region of interest" description="Disordered" evidence="1">
    <location>
        <begin position="258"/>
        <end position="388"/>
    </location>
</feature>
<dbReference type="OrthoDB" id="2275718at2759"/>
<evidence type="ECO:0000259" key="2">
    <source>
        <dbReference type="SMART" id="SM01272"/>
    </source>
</evidence>
<feature type="compositionally biased region" description="Basic and acidic residues" evidence="1">
    <location>
        <begin position="258"/>
        <end position="267"/>
    </location>
</feature>
<feature type="compositionally biased region" description="Low complexity" evidence="1">
    <location>
        <begin position="86"/>
        <end position="96"/>
    </location>
</feature>
<sequence length="873" mass="91350">MSLPRGKGPRKDGPSQSPRGRGGGPGSGGAWRGPQNNPSIMQNFNPRSPSPMMGPPTPNSANGGSNQPGYPNSFAGQSDAAKANVSPSPAATSLPPADLFGSAIVVTTNTGIRYEGILSQSEHSHPGINLRDARDIVNPGSTLIPTYFIPLGQVANWKKPDPPPAPSANGTKVLDTFRTDGDISSISNKPRERELQAWKPDSGGSFADTNGIGRDTLTFGSAQPNGQWDQFAVNEQLFGITTDYNEDIYTTKINKNASDYKEKERKAQQLADEIQGSVASNPHLREERNQGDAAGNEEDKYGAVVRSPGAYVPPGARRGDTGAGTKSPQPAAATPPIPKVSVNPPEGSAERPAEQPNGTSQSTPNGTSDQTTTTPPNGANGTKVPKDLGVIASFRDFVSSEKERMTQKKQALVKHEKDKRLSELIEFSKSFKLKQAIPDDLVPILAKDEDKQKAIVEKAAKDAEDRKARTIGVAIPPPAGALPIPNTIAVPPPVPMSASSKVANRASIVPPIPPFKGGPGKSASPAGAKPGAASPVSGPTTATGQAKPGAAGAQKRPPIQMTIQKIPPFDPSKRKALEPTAAAGSSTSTGATTPVSPSAPPATGSKLNANASAFNPKAPTFKPGGPSPAPSGTSDKPSEAVSPNPYFGVRPIKRLPVHIKDDFNPFKYNKVSDAGAVPAVWPFTGKKYMQMFPAIPHPAPVAPHQPAPPPYEEDPQAQAAQAARMGYPMMFYGYPPYGGAPPPPQHMMAAPNAAPPGGYMGSPYMQPMGYSPSVPPNGAPMYPPPPMPGMPPNQPYMPPPQPQGGYPPNAGHRGSMPPTPMPQHAYAAYHHQSPHMGHQHALPYGMMMPPNGPPVPHGYDGQQQGPNAMGVGH</sequence>
<feature type="region of interest" description="Disordered" evidence="1">
    <location>
        <begin position="852"/>
        <end position="873"/>
    </location>
</feature>
<evidence type="ECO:0000313" key="3">
    <source>
        <dbReference type="EMBL" id="KIO26792.1"/>
    </source>
</evidence>
<feature type="compositionally biased region" description="Polar residues" evidence="1">
    <location>
        <begin position="356"/>
        <end position="370"/>
    </location>
</feature>
<dbReference type="Pfam" id="PF06741">
    <property type="entry name" value="LsmAD"/>
    <property type="match status" value="1"/>
</dbReference>
<dbReference type="InterPro" id="IPR009604">
    <property type="entry name" value="LsmAD_domain"/>
</dbReference>
<dbReference type="STRING" id="1051891.A0A0C3LZF7"/>
<keyword evidence="4" id="KW-1185">Reference proteome</keyword>
<feature type="compositionally biased region" description="Low complexity" evidence="1">
    <location>
        <begin position="579"/>
        <end position="605"/>
    </location>
</feature>
<feature type="domain" description="LsmAD" evidence="2">
    <location>
        <begin position="238"/>
        <end position="307"/>
    </location>
</feature>
<feature type="compositionally biased region" description="Pro residues" evidence="1">
    <location>
        <begin position="792"/>
        <end position="802"/>
    </location>
</feature>
<dbReference type="PANTHER" id="PTHR12854">
    <property type="entry name" value="ATAXIN 2-RELATED"/>
    <property type="match status" value="1"/>
</dbReference>
<name>A0A0C3LZF7_9AGAM</name>
<dbReference type="Proteomes" id="UP000054248">
    <property type="component" value="Unassembled WGS sequence"/>
</dbReference>
<dbReference type="HOGENOM" id="CLU_017397_0_0_1"/>
<gene>
    <name evidence="3" type="ORF">M407DRAFT_243600</name>
</gene>
<evidence type="ECO:0000256" key="1">
    <source>
        <dbReference type="SAM" id="MobiDB-lite"/>
    </source>
</evidence>
<dbReference type="PANTHER" id="PTHR12854:SF7">
    <property type="entry name" value="ATAXIN-2 HOMOLOG"/>
    <property type="match status" value="1"/>
</dbReference>
<proteinExistence type="predicted"/>
<dbReference type="EMBL" id="KN823019">
    <property type="protein sequence ID" value="KIO26792.1"/>
    <property type="molecule type" value="Genomic_DNA"/>
</dbReference>
<dbReference type="GO" id="GO:0034063">
    <property type="term" value="P:stress granule assembly"/>
    <property type="evidence" value="ECO:0007669"/>
    <property type="project" value="TreeGrafter"/>
</dbReference>
<dbReference type="GO" id="GO:0003729">
    <property type="term" value="F:mRNA binding"/>
    <property type="evidence" value="ECO:0007669"/>
    <property type="project" value="TreeGrafter"/>
</dbReference>
<feature type="region of interest" description="Disordered" evidence="1">
    <location>
        <begin position="792"/>
        <end position="812"/>
    </location>
</feature>
<feature type="region of interest" description="Disordered" evidence="1">
    <location>
        <begin position="508"/>
        <end position="647"/>
    </location>
</feature>